<sequence length="180" mass="21335">MTKLFAISAGMSFFAVAKAENEKEVLTILVNRELEEQEDFGIRAHIDDFSIEGLCGDFFHDEKGSFIEGHILDYPRHIRKMSTKERDTYIQSHVEKNARIFWKDNPFYAELYLREFKKYKAAGKDLGNTFRPHFSDEFYFITAKLIITETDWYGEDFQIIEIDLTNRNYQLIFELTLEED</sequence>
<reference evidence="1 2" key="1">
    <citation type="submission" date="2017-09" db="EMBL/GenBank/DDBJ databases">
        <title>Large-scale bioinformatics analysis of Bacillus genomes uncovers conserved roles of natural products in bacterial physiology.</title>
        <authorList>
            <consortium name="Agbiome Team Llc"/>
            <person name="Bleich R.M."/>
            <person name="Kirk G.J."/>
            <person name="Santa Maria K.C."/>
            <person name="Allen S.E."/>
            <person name="Farag S."/>
            <person name="Shank E.A."/>
            <person name="Bowers A."/>
        </authorList>
    </citation>
    <scope>NUCLEOTIDE SEQUENCE [LARGE SCALE GENOMIC DNA]</scope>
    <source>
        <strain evidence="1 2">AFS003013</strain>
    </source>
</reference>
<protein>
    <submittedName>
        <fullName evidence="1">Uncharacterized protein</fullName>
    </submittedName>
</protein>
<accession>A0AAE5P3H3</accession>
<dbReference type="GeneID" id="64148739"/>
<dbReference type="EMBL" id="NTYW01000028">
    <property type="protein sequence ID" value="PES34543.1"/>
    <property type="molecule type" value="Genomic_DNA"/>
</dbReference>
<dbReference type="AlphaFoldDB" id="A0AAE5P3H3"/>
<name>A0AAE5P3H3_PRIMG</name>
<comment type="caution">
    <text evidence="1">The sequence shown here is derived from an EMBL/GenBank/DDBJ whole genome shotgun (WGS) entry which is preliminary data.</text>
</comment>
<gene>
    <name evidence="1" type="ORF">CN497_20220</name>
</gene>
<dbReference type="Proteomes" id="UP000220341">
    <property type="component" value="Unassembled WGS sequence"/>
</dbReference>
<dbReference type="RefSeq" id="WP_097812778.1">
    <property type="nucleotide sequence ID" value="NZ_CATKQG010000027.1"/>
</dbReference>
<evidence type="ECO:0000313" key="2">
    <source>
        <dbReference type="Proteomes" id="UP000220341"/>
    </source>
</evidence>
<organism evidence="1 2">
    <name type="scientific">Priestia megaterium</name>
    <name type="common">Bacillus megaterium</name>
    <dbReference type="NCBI Taxonomy" id="1404"/>
    <lineage>
        <taxon>Bacteria</taxon>
        <taxon>Bacillati</taxon>
        <taxon>Bacillota</taxon>
        <taxon>Bacilli</taxon>
        <taxon>Bacillales</taxon>
        <taxon>Bacillaceae</taxon>
        <taxon>Priestia</taxon>
    </lineage>
</organism>
<proteinExistence type="predicted"/>
<evidence type="ECO:0000313" key="1">
    <source>
        <dbReference type="EMBL" id="PES34543.1"/>
    </source>
</evidence>